<dbReference type="InterPro" id="IPR045741">
    <property type="entry name" value="PorV"/>
</dbReference>
<evidence type="ECO:0000313" key="4">
    <source>
        <dbReference type="Proteomes" id="UP001143545"/>
    </source>
</evidence>
<evidence type="ECO:0000259" key="2">
    <source>
        <dbReference type="Pfam" id="PF19572"/>
    </source>
</evidence>
<dbReference type="Gene3D" id="2.40.160.60">
    <property type="entry name" value="Outer membrane protein transport protein (OMPP1/FadL/TodX)"/>
    <property type="match status" value="2"/>
</dbReference>
<dbReference type="NCBIfam" id="NF033710">
    <property type="entry name" value="T9SS_OM_PorV"/>
    <property type="match status" value="1"/>
</dbReference>
<dbReference type="Pfam" id="PF19572">
    <property type="entry name" value="PorV"/>
    <property type="match status" value="1"/>
</dbReference>
<comment type="caution">
    <text evidence="3">The sequence shown here is derived from an EMBL/GenBank/DDBJ whole genome shotgun (WGS) entry which is preliminary data.</text>
</comment>
<protein>
    <recommendedName>
        <fullName evidence="2">Type IX secretion system protein PorV domain-containing protein</fullName>
    </recommendedName>
</protein>
<gene>
    <name evidence="3" type="primary">porV</name>
    <name evidence="3" type="ORF">NBRC110019_18830</name>
</gene>
<feature type="signal peptide" evidence="1">
    <location>
        <begin position="1"/>
        <end position="19"/>
    </location>
</feature>
<reference evidence="3" key="1">
    <citation type="submission" date="2022-07" db="EMBL/GenBank/DDBJ databases">
        <title>Taxonomy of Novel Oxalotrophic and Methylotrophic Bacteria.</title>
        <authorList>
            <person name="Sahin N."/>
            <person name="Tani A."/>
        </authorList>
    </citation>
    <scope>NUCLEOTIDE SEQUENCE</scope>
    <source>
        <strain evidence="3">AM327</strain>
    </source>
</reference>
<proteinExistence type="predicted"/>
<dbReference type="AlphaFoldDB" id="A0A9W6B8I9"/>
<keyword evidence="4" id="KW-1185">Reference proteome</keyword>
<feature type="domain" description="Type IX secretion system protein PorV" evidence="2">
    <location>
        <begin position="31"/>
        <end position="274"/>
    </location>
</feature>
<dbReference type="NCBIfam" id="NF033709">
    <property type="entry name" value="PorV_fam"/>
    <property type="match status" value="1"/>
</dbReference>
<feature type="chain" id="PRO_5040802322" description="Type IX secretion system protein PorV domain-containing protein" evidence="1">
    <location>
        <begin position="20"/>
        <end position="419"/>
    </location>
</feature>
<sequence>MKKIISTFVLGLFVFKAFSQNPTTLIPYTYDTRVITTGVPFLMIASDARAGGMGEMGVATSPDAYSQQWNPSKYGFIEKQMGVGVSYTPYLSSLVNDIALMNLTFYNRISEHSAWAFGLKYFSLGDIEFTEQVGNDIVSQGVERPNELAIDASYILRLTDRYSMGVTGRFLSSNLKIPSEGIDARAANSFAVDVSGYFQTEEIAYDNYDGRWRAGFAVANIGPPIKYDESLSDDYDSFLPTNLKLGAGFDFIFDSYSRLSVAAEFNKLLVPTPPIRGNEYEYVDNNDNGVYDEDTDDLGDVVESDVVISGMDDDVSFVSGMFQSFHDAPGGMKEELKEVTWALGAEYTYMDAFALRAGYFNESQDKGARKFFTIGAGFTYNVIKVDLSYLFSASKVRNPLENTLRFSLTLNFGDEYDEY</sequence>
<evidence type="ECO:0000256" key="1">
    <source>
        <dbReference type="SAM" id="SignalP"/>
    </source>
</evidence>
<dbReference type="RefSeq" id="WP_281754389.1">
    <property type="nucleotide sequence ID" value="NZ_BRVP01000011.1"/>
</dbReference>
<dbReference type="InterPro" id="IPR047799">
    <property type="entry name" value="T9SS_OM_PorV"/>
</dbReference>
<accession>A0A9W6B8I9</accession>
<dbReference type="EMBL" id="BRVP01000011">
    <property type="protein sequence ID" value="GLB52843.1"/>
    <property type="molecule type" value="Genomic_DNA"/>
</dbReference>
<keyword evidence="1" id="KW-0732">Signal</keyword>
<name>A0A9W6B8I9_9FLAO</name>
<dbReference type="Proteomes" id="UP001143545">
    <property type="component" value="Unassembled WGS sequence"/>
</dbReference>
<organism evidence="3 4">
    <name type="scientific">Neptunitalea chrysea</name>
    <dbReference type="NCBI Taxonomy" id="1647581"/>
    <lineage>
        <taxon>Bacteria</taxon>
        <taxon>Pseudomonadati</taxon>
        <taxon>Bacteroidota</taxon>
        <taxon>Flavobacteriia</taxon>
        <taxon>Flavobacteriales</taxon>
        <taxon>Flavobacteriaceae</taxon>
        <taxon>Neptunitalea</taxon>
    </lineage>
</organism>
<evidence type="ECO:0000313" key="3">
    <source>
        <dbReference type="EMBL" id="GLB52843.1"/>
    </source>
</evidence>